<dbReference type="AlphaFoldDB" id="A0AAV9R7X9"/>
<reference evidence="2 3" key="1">
    <citation type="submission" date="2021-06" db="EMBL/GenBank/DDBJ databases">
        <authorList>
            <person name="Palmer J.M."/>
        </authorList>
    </citation>
    <scope>NUCLEOTIDE SEQUENCE [LARGE SCALE GENOMIC DNA]</scope>
    <source>
        <strain evidence="2 3">MEX-2019</strain>
        <tissue evidence="2">Muscle</tissue>
    </source>
</reference>
<name>A0AAV9R7X9_9TELE</name>
<feature type="region of interest" description="Disordered" evidence="1">
    <location>
        <begin position="98"/>
        <end position="120"/>
    </location>
</feature>
<evidence type="ECO:0000313" key="3">
    <source>
        <dbReference type="Proteomes" id="UP001311232"/>
    </source>
</evidence>
<protein>
    <submittedName>
        <fullName evidence="2">Uncharacterized protein</fullName>
    </submittedName>
</protein>
<gene>
    <name evidence="2" type="ORF">CRENBAI_017724</name>
</gene>
<feature type="compositionally biased region" description="Basic and acidic residues" evidence="1">
    <location>
        <begin position="110"/>
        <end position="119"/>
    </location>
</feature>
<comment type="caution">
    <text evidence="2">The sequence shown here is derived from an EMBL/GenBank/DDBJ whole genome shotgun (WGS) entry which is preliminary data.</text>
</comment>
<keyword evidence="3" id="KW-1185">Reference proteome</keyword>
<proteinExistence type="predicted"/>
<evidence type="ECO:0000256" key="1">
    <source>
        <dbReference type="SAM" id="MobiDB-lite"/>
    </source>
</evidence>
<dbReference type="EMBL" id="JAHHUM010002346">
    <property type="protein sequence ID" value="KAK5604427.1"/>
    <property type="molecule type" value="Genomic_DNA"/>
</dbReference>
<dbReference type="Proteomes" id="UP001311232">
    <property type="component" value="Unassembled WGS sequence"/>
</dbReference>
<sequence length="295" mass="33735">MMQADFNPRVLLHRLDVKPILMVKEDLDRRPFADLNDPKPPHIKEEQDGAYTSLEREQLNGKEEIDTIRFPVTATPIKSEDDKQSLLLSQLYQDQIKDKELPEESDGGEESIRIQDLKDGFISVETEDTEDEEDNDVKHHVSELKRLSECGLKTEPIDNDWNESRASESDRYIVSEPFSSSEFTDQFDLRRKHMTGSEIGSSSSLDNKNCFMDKKNVDSLKKSLDWWLGQSTCLHPRMKETTSWVWVLVCPSGVAVCPNYRTLLAVRRLGAPLVFGPQKQSHISAEAPVSDRRSL</sequence>
<organism evidence="2 3">
    <name type="scientific">Crenichthys baileyi</name>
    <name type="common">White River springfish</name>
    <dbReference type="NCBI Taxonomy" id="28760"/>
    <lineage>
        <taxon>Eukaryota</taxon>
        <taxon>Metazoa</taxon>
        <taxon>Chordata</taxon>
        <taxon>Craniata</taxon>
        <taxon>Vertebrata</taxon>
        <taxon>Euteleostomi</taxon>
        <taxon>Actinopterygii</taxon>
        <taxon>Neopterygii</taxon>
        <taxon>Teleostei</taxon>
        <taxon>Neoteleostei</taxon>
        <taxon>Acanthomorphata</taxon>
        <taxon>Ovalentaria</taxon>
        <taxon>Atherinomorphae</taxon>
        <taxon>Cyprinodontiformes</taxon>
        <taxon>Goodeidae</taxon>
        <taxon>Crenichthys</taxon>
    </lineage>
</organism>
<feature type="region of interest" description="Disordered" evidence="1">
    <location>
        <begin position="32"/>
        <end position="51"/>
    </location>
</feature>
<accession>A0AAV9R7X9</accession>
<feature type="compositionally biased region" description="Basic and acidic residues" evidence="1">
    <location>
        <begin position="32"/>
        <end position="47"/>
    </location>
</feature>
<evidence type="ECO:0000313" key="2">
    <source>
        <dbReference type="EMBL" id="KAK5604427.1"/>
    </source>
</evidence>